<name>A0AAD7UD17_9STRA</name>
<dbReference type="Proteomes" id="UP001230188">
    <property type="component" value="Unassembled WGS sequence"/>
</dbReference>
<dbReference type="EMBL" id="JAQMWT010000407">
    <property type="protein sequence ID" value="KAJ8601702.1"/>
    <property type="molecule type" value="Genomic_DNA"/>
</dbReference>
<accession>A0AAD7UD17</accession>
<reference evidence="1" key="1">
    <citation type="submission" date="2023-01" db="EMBL/GenBank/DDBJ databases">
        <title>Metagenome sequencing of chrysophaentin producing Chrysophaeum taylorii.</title>
        <authorList>
            <person name="Davison J."/>
            <person name="Bewley C."/>
        </authorList>
    </citation>
    <scope>NUCLEOTIDE SEQUENCE</scope>
    <source>
        <strain evidence="1">NIES-1699</strain>
    </source>
</reference>
<evidence type="ECO:0000313" key="2">
    <source>
        <dbReference type="Proteomes" id="UP001230188"/>
    </source>
</evidence>
<organism evidence="1 2">
    <name type="scientific">Chrysophaeum taylorii</name>
    <dbReference type="NCBI Taxonomy" id="2483200"/>
    <lineage>
        <taxon>Eukaryota</taxon>
        <taxon>Sar</taxon>
        <taxon>Stramenopiles</taxon>
        <taxon>Ochrophyta</taxon>
        <taxon>Pelagophyceae</taxon>
        <taxon>Pelagomonadales</taxon>
        <taxon>Pelagomonadaceae</taxon>
        <taxon>Chrysophaeum</taxon>
    </lineage>
</organism>
<comment type="caution">
    <text evidence="1">The sequence shown here is derived from an EMBL/GenBank/DDBJ whole genome shotgun (WGS) entry which is preliminary data.</text>
</comment>
<gene>
    <name evidence="1" type="ORF">CTAYLR_003210</name>
</gene>
<protein>
    <submittedName>
        <fullName evidence="1">Uncharacterized protein</fullName>
    </submittedName>
</protein>
<proteinExistence type="predicted"/>
<dbReference type="AlphaFoldDB" id="A0AAD7UD17"/>
<keyword evidence="2" id="KW-1185">Reference proteome</keyword>
<sequence length="202" mass="21397">MLVLLLPATANCLQHHHHHHHVVSKAIASTALALSLPAHSLGPSNIDLYDIQYQDTGKTIGEICAGRPLKAPGEKVAAGLLPKCVLVTAKSTNPTKKKAIDAGVFGYVKTATGDSAIANNPDFRSDAGQFAMIPTVPPGDAEVSFEFVAVIPDSVKDLGDLVFENVKAITYPGGARMATFTECELDSLSDACDEEQQKFISK</sequence>
<evidence type="ECO:0000313" key="1">
    <source>
        <dbReference type="EMBL" id="KAJ8601702.1"/>
    </source>
</evidence>